<keyword evidence="4" id="KW-1185">Reference proteome</keyword>
<accession>A0A1S8WLP8</accession>
<evidence type="ECO:0000256" key="1">
    <source>
        <dbReference type="ARBA" id="ARBA00008164"/>
    </source>
</evidence>
<dbReference type="InterPro" id="IPR032435">
    <property type="entry name" value="STML2-like_C"/>
</dbReference>
<dbReference type="Proteomes" id="UP000243686">
    <property type="component" value="Unassembled WGS sequence"/>
</dbReference>
<dbReference type="AlphaFoldDB" id="A0A1S8WLP8"/>
<sequence length="68" mass="7123">EAEAVRRLAESRAEAVRLVAAAIEEKHGASAVQLAVAEQYIEAFSGLAKQTNTILLPSQTGDIASMVA</sequence>
<name>A0A1S8WLP8_OPIVI</name>
<feature type="non-terminal residue" evidence="3">
    <location>
        <position position="1"/>
    </location>
</feature>
<reference evidence="3 4" key="1">
    <citation type="submission" date="2015-03" db="EMBL/GenBank/DDBJ databases">
        <title>Draft genome of the nematode, Opisthorchis viverrini.</title>
        <authorList>
            <person name="Mitreva M."/>
        </authorList>
    </citation>
    <scope>NUCLEOTIDE SEQUENCE [LARGE SCALE GENOMIC DNA]</scope>
    <source>
        <strain evidence="3">Khon Kaen</strain>
    </source>
</reference>
<evidence type="ECO:0000259" key="2">
    <source>
        <dbReference type="Pfam" id="PF16200"/>
    </source>
</evidence>
<evidence type="ECO:0000313" key="4">
    <source>
        <dbReference type="Proteomes" id="UP000243686"/>
    </source>
</evidence>
<protein>
    <recommendedName>
        <fullName evidence="2">STML2-like C-terminal extension domain-containing protein</fullName>
    </recommendedName>
</protein>
<feature type="non-terminal residue" evidence="3">
    <location>
        <position position="68"/>
    </location>
</feature>
<dbReference type="EMBL" id="KV905583">
    <property type="protein sequence ID" value="OON15345.1"/>
    <property type="molecule type" value="Genomic_DNA"/>
</dbReference>
<gene>
    <name evidence="3" type="ORF">X801_08855</name>
</gene>
<proteinExistence type="inferred from homology"/>
<organism evidence="3 4">
    <name type="scientific">Opisthorchis viverrini</name>
    <name type="common">Southeast Asian liver fluke</name>
    <dbReference type="NCBI Taxonomy" id="6198"/>
    <lineage>
        <taxon>Eukaryota</taxon>
        <taxon>Metazoa</taxon>
        <taxon>Spiralia</taxon>
        <taxon>Lophotrochozoa</taxon>
        <taxon>Platyhelminthes</taxon>
        <taxon>Trematoda</taxon>
        <taxon>Digenea</taxon>
        <taxon>Opisthorchiida</taxon>
        <taxon>Opisthorchiata</taxon>
        <taxon>Opisthorchiidae</taxon>
        <taxon>Opisthorchis</taxon>
    </lineage>
</organism>
<dbReference type="Pfam" id="PF16200">
    <property type="entry name" value="Band_7_C"/>
    <property type="match status" value="1"/>
</dbReference>
<evidence type="ECO:0000313" key="3">
    <source>
        <dbReference type="EMBL" id="OON15345.1"/>
    </source>
</evidence>
<feature type="domain" description="STML2-like C-terminal extension" evidence="2">
    <location>
        <begin position="17"/>
        <end position="68"/>
    </location>
</feature>
<comment type="similarity">
    <text evidence="1">Belongs to the band 7/mec-2 family.</text>
</comment>